<dbReference type="OrthoDB" id="9774179at2"/>
<dbReference type="Gene3D" id="3.10.129.10">
    <property type="entry name" value="Hotdog Thioesterase"/>
    <property type="match status" value="1"/>
</dbReference>
<dbReference type="RefSeq" id="WP_073317000.1">
    <property type="nucleotide sequence ID" value="NZ_FQWD01000001.1"/>
</dbReference>
<dbReference type="SUPFAM" id="SSF54637">
    <property type="entry name" value="Thioesterase/thiol ester dehydrase-isomerase"/>
    <property type="match status" value="1"/>
</dbReference>
<dbReference type="Pfam" id="PF01575">
    <property type="entry name" value="MaoC_dehydratas"/>
    <property type="match status" value="1"/>
</dbReference>
<name>A0A1M5EH68_9ALTE</name>
<feature type="domain" description="Phosphate acetyl/butaryl transferase" evidence="3">
    <location>
        <begin position="238"/>
        <end position="439"/>
    </location>
</feature>
<dbReference type="Gene3D" id="3.40.718.10">
    <property type="entry name" value="Isopropylmalate Dehydrogenase"/>
    <property type="match status" value="1"/>
</dbReference>
<dbReference type="PANTHER" id="PTHR43356:SF2">
    <property type="entry name" value="PHOSPHATE ACETYLTRANSFERASE"/>
    <property type="match status" value="1"/>
</dbReference>
<keyword evidence="2" id="KW-0012">Acyltransferase</keyword>
<dbReference type="EMBL" id="FQWD01000001">
    <property type="protein sequence ID" value="SHF78526.1"/>
    <property type="molecule type" value="Genomic_DNA"/>
</dbReference>
<evidence type="ECO:0000256" key="2">
    <source>
        <dbReference type="ARBA" id="ARBA00023315"/>
    </source>
</evidence>
<evidence type="ECO:0000256" key="1">
    <source>
        <dbReference type="ARBA" id="ARBA00022679"/>
    </source>
</evidence>
<dbReference type="AlphaFoldDB" id="A0A1M5EH68"/>
<keyword evidence="1 5" id="KW-0808">Transferase</keyword>
<sequence length="464" mass="49555">MDMIRNKPFNDIQIGDSASLTRTLSRKDIQLFAIMSGDVNPAHVDEEYANSSQFHHIIAHGMWGGALISTVLGTQLPGPGTIYLKQDFTFLKPVSLGDNLIVTVTVTEKQAHHRVVLDCTCVNQLNETVISGQALVKAPAEAIARPRASLPALELKEESSARYQQFMTMAKGMRPLKTCVVHPVDANSLAGALEAASDSLIVPILVGPKARIEQVAVDNQLDISGIRLVDTPHSHAAAETAVKMVSSGEAEALMKGHLHTDELMHEVLNKDYGLRTGRVMSHIFALDAPSYHKSLFLTDAAINIRPNLAAKKDIIQNAIDLVSALTNNTPKVAILSAVETVEEKIPSTLDATALCKMAERGQITGGLLDGPLAMDNAISSEAAKSKGILSQVAGDADILVAPDLESGNMLFKQMRYLSGIEGAGIVLGARAPIILTSRAGGPATRKASCAMALVFQRKREGATR</sequence>
<dbReference type="PANTHER" id="PTHR43356">
    <property type="entry name" value="PHOSPHATE ACETYLTRANSFERASE"/>
    <property type="match status" value="1"/>
</dbReference>
<evidence type="ECO:0000313" key="6">
    <source>
        <dbReference type="Proteomes" id="UP000184520"/>
    </source>
</evidence>
<keyword evidence="6" id="KW-1185">Reference proteome</keyword>
<dbReference type="Pfam" id="PF01515">
    <property type="entry name" value="PTA_PTB"/>
    <property type="match status" value="1"/>
</dbReference>
<dbReference type="CDD" id="cd03449">
    <property type="entry name" value="R_hydratase"/>
    <property type="match status" value="1"/>
</dbReference>
<reference evidence="6" key="1">
    <citation type="submission" date="2016-11" db="EMBL/GenBank/DDBJ databases">
        <authorList>
            <person name="Varghese N."/>
            <person name="Submissions S."/>
        </authorList>
    </citation>
    <scope>NUCLEOTIDE SEQUENCE [LARGE SCALE GENOMIC DNA]</scope>
    <source>
        <strain evidence="6">CGMCC 1.8995</strain>
    </source>
</reference>
<protein>
    <submittedName>
        <fullName evidence="5">Phosphate acetyltransferase/phosphate butyryltransferase</fullName>
    </submittedName>
</protein>
<feature type="domain" description="MaoC-like" evidence="4">
    <location>
        <begin position="19"/>
        <end position="115"/>
    </location>
</feature>
<organism evidence="5 6">
    <name type="scientific">Marisediminitalea aggregata</name>
    <dbReference type="NCBI Taxonomy" id="634436"/>
    <lineage>
        <taxon>Bacteria</taxon>
        <taxon>Pseudomonadati</taxon>
        <taxon>Pseudomonadota</taxon>
        <taxon>Gammaproteobacteria</taxon>
        <taxon>Alteromonadales</taxon>
        <taxon>Alteromonadaceae</taxon>
        <taxon>Marisediminitalea</taxon>
    </lineage>
</organism>
<evidence type="ECO:0000259" key="3">
    <source>
        <dbReference type="Pfam" id="PF01515"/>
    </source>
</evidence>
<dbReference type="Proteomes" id="UP000184520">
    <property type="component" value="Unassembled WGS sequence"/>
</dbReference>
<evidence type="ECO:0000313" key="5">
    <source>
        <dbReference type="EMBL" id="SHF78526.1"/>
    </source>
</evidence>
<dbReference type="InterPro" id="IPR002539">
    <property type="entry name" value="MaoC-like_dom"/>
</dbReference>
<dbReference type="InterPro" id="IPR050500">
    <property type="entry name" value="Phos_Acetyltrans/Butyryltrans"/>
</dbReference>
<dbReference type="STRING" id="634436.SAMN05216361_0393"/>
<dbReference type="SUPFAM" id="SSF53659">
    <property type="entry name" value="Isocitrate/Isopropylmalate dehydrogenase-like"/>
    <property type="match status" value="1"/>
</dbReference>
<dbReference type="InterPro" id="IPR002505">
    <property type="entry name" value="PTA_PTB"/>
</dbReference>
<proteinExistence type="predicted"/>
<accession>A0A1M5EH68</accession>
<dbReference type="NCBIfam" id="NF006045">
    <property type="entry name" value="PRK08190.1"/>
    <property type="match status" value="1"/>
</dbReference>
<gene>
    <name evidence="5" type="ORF">SAMN05216361_0393</name>
</gene>
<dbReference type="InterPro" id="IPR029069">
    <property type="entry name" value="HotDog_dom_sf"/>
</dbReference>
<dbReference type="NCBIfam" id="NF008852">
    <property type="entry name" value="PRK11890.1"/>
    <property type="match status" value="1"/>
</dbReference>
<dbReference type="GO" id="GO:0016746">
    <property type="term" value="F:acyltransferase activity"/>
    <property type="evidence" value="ECO:0007669"/>
    <property type="project" value="UniProtKB-KW"/>
</dbReference>
<evidence type="ECO:0000259" key="4">
    <source>
        <dbReference type="Pfam" id="PF01575"/>
    </source>
</evidence>